<evidence type="ECO:0000313" key="6">
    <source>
        <dbReference type="EMBL" id="AFO95115.1"/>
    </source>
</evidence>
<dbReference type="KEGG" id="cmk:103184595"/>
<dbReference type="CDD" id="cd12513">
    <property type="entry name" value="RRM3_RBM12B"/>
    <property type="match status" value="1"/>
</dbReference>
<dbReference type="PANTHER" id="PTHR13976">
    <property type="entry name" value="HETEROGENEOUS NUCLEAR RIBONUCLEOPROTEIN-RELATED"/>
    <property type="match status" value="1"/>
</dbReference>
<dbReference type="InterPro" id="IPR047188">
    <property type="entry name" value="RRM4_RBM12B"/>
</dbReference>
<feature type="region of interest" description="Disordered" evidence="4">
    <location>
        <begin position="79"/>
        <end position="116"/>
    </location>
</feature>
<dbReference type="InterPro" id="IPR034858">
    <property type="entry name" value="RBM12B_RRM3"/>
</dbReference>
<dbReference type="SMART" id="SM00360">
    <property type="entry name" value="RRM"/>
    <property type="match status" value="5"/>
</dbReference>
<dbReference type="EMBL" id="JW862598">
    <property type="protein sequence ID" value="AFO95115.1"/>
    <property type="molecule type" value="mRNA"/>
</dbReference>
<evidence type="ECO:0000256" key="4">
    <source>
        <dbReference type="SAM" id="MobiDB-lite"/>
    </source>
</evidence>
<dbReference type="InterPro" id="IPR050666">
    <property type="entry name" value="ESRP"/>
</dbReference>
<dbReference type="PROSITE" id="PS50102">
    <property type="entry name" value="RRM"/>
    <property type="match status" value="3"/>
</dbReference>
<dbReference type="SUPFAM" id="SSF54928">
    <property type="entry name" value="RNA-binding domain, RBD"/>
    <property type="match status" value="4"/>
</dbReference>
<dbReference type="CDD" id="cd12748">
    <property type="entry name" value="RRM4_RBM12B"/>
    <property type="match status" value="1"/>
</dbReference>
<dbReference type="AlphaFoldDB" id="V9KBE7"/>
<sequence length="729" mass="81567">MAVVIRLQGLPVSAGTLDIRHFFSRLTVPDGGVHIIGGEVGEAFIVFATDEDARLALMRSGETLKGNRTKLTLSSRSEMQNTIEMSRKRYTHSSEEMRSARRSGSSSSGTDRLSSMPPALAANLVAAMQHGMNRVGFNSSNVGGSCINYSSRMDPMMSGNMSAMSSLSSSHNVPVSSMTTYSEMSSRSMNNSLNKFNGSGSMGPSTNSIHGQTGEQGPDDIYLRLYGMPYSAKELQIREFFHNLQVEGIRQMKDYRGRKTGEAYVRFATSWDASEGLKCHRKYMGQRFVEVYPATEEQWNCARVSLDVEDRNSDVIRGNRGYSPHELKYSHTLSRSPRRCRSRTRSPHDAEYCVQLKNIPYGAEKKDVRHFFHELDISEDQIYLVHDSYGKSTKEGFVVFKNSSDYRRALKYHKECIGNRAIYVYPIARRAMVDLIDTVKRQKSRERPVCKLEDKRYEPKQEPHCFSRLYIYLRNLPFDISKSEICKFFEGFFVADDWISIIVDSKGIGLGEALVKFKYEDDALRAARLQGKKIAGREAFLKLITSEQVLDLGVGCAPERSKGQKDYYFGCGGSDGDHSLPFDVHELAESPFEIYGGLGSGTSMQRSRCGQEEGYYREFETGNSNFGGSTGCRYGSGFDSGYQGNMGMSSGIAAVKAFNLPFKISVNEILDFFYGYRVIPDAVTIRFNDNGLPAGDAVIAFETVDEAMAAVQDLNEKPIGKRKVKLSML</sequence>
<dbReference type="GO" id="GO:0003723">
    <property type="term" value="F:RNA binding"/>
    <property type="evidence" value="ECO:0007669"/>
    <property type="project" value="UniProtKB-UniRule"/>
</dbReference>
<dbReference type="InterPro" id="IPR035979">
    <property type="entry name" value="RBD_domain_sf"/>
</dbReference>
<keyword evidence="1" id="KW-0677">Repeat</keyword>
<feature type="domain" description="RRM" evidence="5">
    <location>
        <begin position="469"/>
        <end position="546"/>
    </location>
</feature>
<feature type="compositionally biased region" description="Low complexity" evidence="4">
    <location>
        <begin position="102"/>
        <end position="116"/>
    </location>
</feature>
<dbReference type="InterPro" id="IPR000504">
    <property type="entry name" value="RRM_dom"/>
</dbReference>
<dbReference type="RefSeq" id="XP_007900887.1">
    <property type="nucleotide sequence ID" value="XM_007902696.2"/>
</dbReference>
<evidence type="ECO:0000256" key="2">
    <source>
        <dbReference type="ARBA" id="ARBA00022884"/>
    </source>
</evidence>
<dbReference type="OrthoDB" id="2588702at2759"/>
<dbReference type="CDD" id="cd12511">
    <property type="entry name" value="RRM2_RBM12_like"/>
    <property type="match status" value="1"/>
</dbReference>
<evidence type="ECO:0000259" key="5">
    <source>
        <dbReference type="PROSITE" id="PS50102"/>
    </source>
</evidence>
<feature type="domain" description="RRM" evidence="5">
    <location>
        <begin position="221"/>
        <end position="296"/>
    </location>
</feature>
<feature type="domain" description="RRM" evidence="5">
    <location>
        <begin position="653"/>
        <end position="729"/>
    </location>
</feature>
<dbReference type="InterPro" id="IPR012677">
    <property type="entry name" value="Nucleotide-bd_a/b_plait_sf"/>
</dbReference>
<evidence type="ECO:0000256" key="3">
    <source>
        <dbReference type="PROSITE-ProRule" id="PRU00176"/>
    </source>
</evidence>
<accession>V9KBE7</accession>
<keyword evidence="2 3" id="KW-0694">RNA-binding</keyword>
<organism evidence="6">
    <name type="scientific">Callorhinchus milii</name>
    <name type="common">Ghost shark</name>
    <dbReference type="NCBI Taxonomy" id="7868"/>
    <lineage>
        <taxon>Eukaryota</taxon>
        <taxon>Metazoa</taxon>
        <taxon>Chordata</taxon>
        <taxon>Craniata</taxon>
        <taxon>Vertebrata</taxon>
        <taxon>Chondrichthyes</taxon>
        <taxon>Holocephali</taxon>
        <taxon>Chimaeriformes</taxon>
        <taxon>Callorhinchidae</taxon>
        <taxon>Callorhinchus</taxon>
    </lineage>
</organism>
<protein>
    <submittedName>
        <fullName evidence="6">RNA-binding protein 12B</fullName>
    </submittedName>
</protein>
<dbReference type="GeneID" id="103184595"/>
<dbReference type="RefSeq" id="XP_007900886.1">
    <property type="nucleotide sequence ID" value="XM_007902695.1"/>
</dbReference>
<reference evidence="6" key="1">
    <citation type="journal article" date="2014" name="Nature">
        <title>Elephant shark genome provides unique insights into gnathostome evolution.</title>
        <authorList>
            <consortium name="International Elephant Shark Genome Sequencing Consortium"/>
            <person name="Venkatesh B."/>
            <person name="Lee A.P."/>
            <person name="Ravi V."/>
            <person name="Maurya A.K."/>
            <person name="Lian M.M."/>
            <person name="Swann J.B."/>
            <person name="Ohta Y."/>
            <person name="Flajnik M.F."/>
            <person name="Sutoh Y."/>
            <person name="Kasahara M."/>
            <person name="Hoon S."/>
            <person name="Gangu V."/>
            <person name="Roy S.W."/>
            <person name="Irimia M."/>
            <person name="Korzh V."/>
            <person name="Kondrychyn I."/>
            <person name="Lim Z.W."/>
            <person name="Tay B.H."/>
            <person name="Tohari S."/>
            <person name="Kong K.W."/>
            <person name="Ho S."/>
            <person name="Lorente-Galdos B."/>
            <person name="Quilez J."/>
            <person name="Marques-Bonet T."/>
            <person name="Raney B.J."/>
            <person name="Ingham P.W."/>
            <person name="Tay A."/>
            <person name="Hillier L.W."/>
            <person name="Minx P."/>
            <person name="Boehm T."/>
            <person name="Wilson R.K."/>
            <person name="Brenner S."/>
            <person name="Warren W.C."/>
        </authorList>
    </citation>
    <scope>NUCLEOTIDE SEQUENCE</scope>
    <source>
        <tissue evidence="6">Testis</tissue>
    </source>
</reference>
<dbReference type="CDD" id="cd12750">
    <property type="entry name" value="RRM5_RBM12B"/>
    <property type="match status" value="1"/>
</dbReference>
<name>V9KBE7_CALMI</name>
<dbReference type="Gene3D" id="3.30.70.330">
    <property type="match status" value="5"/>
</dbReference>
<proteinExistence type="evidence at transcript level"/>
<evidence type="ECO:0000256" key="1">
    <source>
        <dbReference type="ARBA" id="ARBA00022737"/>
    </source>
</evidence>
<dbReference type="Pfam" id="PF00076">
    <property type="entry name" value="RRM_1"/>
    <property type="match status" value="4"/>
</dbReference>